<evidence type="ECO:0000256" key="1">
    <source>
        <dbReference type="SAM" id="MobiDB-lite"/>
    </source>
</evidence>
<feature type="region of interest" description="Disordered" evidence="1">
    <location>
        <begin position="1"/>
        <end position="31"/>
    </location>
</feature>
<reference evidence="3" key="2">
    <citation type="submission" date="2025-08" db="UniProtKB">
        <authorList>
            <consortium name="RefSeq"/>
        </authorList>
    </citation>
    <scope>IDENTIFICATION</scope>
</reference>
<dbReference type="Pfam" id="PF07368">
    <property type="entry name" value="DUF1487"/>
    <property type="match status" value="1"/>
</dbReference>
<organism evidence="2 3">
    <name type="scientific">Drosophila suzukii</name>
    <name type="common">Spotted-wing drosophila fruit fly</name>
    <dbReference type="NCBI Taxonomy" id="28584"/>
    <lineage>
        <taxon>Eukaryota</taxon>
        <taxon>Metazoa</taxon>
        <taxon>Ecdysozoa</taxon>
        <taxon>Arthropoda</taxon>
        <taxon>Hexapoda</taxon>
        <taxon>Insecta</taxon>
        <taxon>Pterygota</taxon>
        <taxon>Neoptera</taxon>
        <taxon>Endopterygota</taxon>
        <taxon>Diptera</taxon>
        <taxon>Brachycera</taxon>
        <taxon>Muscomorpha</taxon>
        <taxon>Ephydroidea</taxon>
        <taxon>Drosophilidae</taxon>
        <taxon>Drosophila</taxon>
        <taxon>Sophophora</taxon>
    </lineage>
</organism>
<dbReference type="AlphaFoldDB" id="A0AB39Z7E8"/>
<dbReference type="GeneID" id="108009663"/>
<sequence length="299" mass="33714">MFDTTKYFPRSVDSEHPSQSESEDLAPLDNPVKYDMVHNLEGDSPYPNFLTEEASKDKGDTQDAPTSTPQLMIIFEDGDINSALHFLIESAHNPFAPNAVAMVLVEEKIREEIIKRILPKLHPLSEFVAEHPNYLAALEKCESANLEIIRANNTEVAPPLASPIYVCECNHDALGNYPTGVITFYTFRNNREAIDICQRETLNFLSVSIWNEILEGSYDLVVALSSSNFFLNCSNVNLSPISQHFEAERNHVVIENAFHYETLCIYNKFKIIVFPIGELILTPTEDSKVEQSPISFLEA</sequence>
<dbReference type="SUPFAM" id="SSF53720">
    <property type="entry name" value="ALDH-like"/>
    <property type="match status" value="1"/>
</dbReference>
<dbReference type="RefSeq" id="XP_016929682.3">
    <property type="nucleotide sequence ID" value="XM_017074193.4"/>
</dbReference>
<dbReference type="PANTHER" id="PTHR21644:SF0">
    <property type="entry name" value="AT02555P-RELATED"/>
    <property type="match status" value="1"/>
</dbReference>
<dbReference type="InterPro" id="IPR009961">
    <property type="entry name" value="DUF1487"/>
</dbReference>
<evidence type="ECO:0000313" key="3">
    <source>
        <dbReference type="RefSeq" id="XP_016929682.3"/>
    </source>
</evidence>
<reference evidence="2" key="1">
    <citation type="submission" date="2025-05" db="UniProtKB">
        <authorList>
            <consortium name="RefSeq"/>
        </authorList>
    </citation>
    <scope>NUCLEOTIDE SEQUENCE [LARGE SCALE GENOMIC DNA]</scope>
</reference>
<proteinExistence type="predicted"/>
<protein>
    <submittedName>
        <fullName evidence="3">Uncharacterized protein</fullName>
    </submittedName>
</protein>
<feature type="region of interest" description="Disordered" evidence="1">
    <location>
        <begin position="43"/>
        <end position="66"/>
    </location>
</feature>
<keyword evidence="2" id="KW-1185">Reference proteome</keyword>
<name>A0AB39Z7E8_DROSZ</name>
<accession>A0AB39Z7E8</accession>
<evidence type="ECO:0000313" key="2">
    <source>
        <dbReference type="Proteomes" id="UP001652628"/>
    </source>
</evidence>
<dbReference type="InterPro" id="IPR016161">
    <property type="entry name" value="Ald_DH/histidinol_DH"/>
</dbReference>
<dbReference type="GO" id="GO:0016491">
    <property type="term" value="F:oxidoreductase activity"/>
    <property type="evidence" value="ECO:0007669"/>
    <property type="project" value="InterPro"/>
</dbReference>
<gene>
    <name evidence="3" type="primary">LOC108009663</name>
</gene>
<dbReference type="PANTHER" id="PTHR21644">
    <property type="entry name" value="AT02555P-RELATED"/>
    <property type="match status" value="1"/>
</dbReference>
<dbReference type="Proteomes" id="UP001652628">
    <property type="component" value="Chromosome 2L"/>
</dbReference>